<keyword evidence="1" id="KW-1133">Transmembrane helix</keyword>
<dbReference type="OrthoDB" id="9157592at2"/>
<feature type="transmembrane region" description="Helical" evidence="1">
    <location>
        <begin position="76"/>
        <end position="97"/>
    </location>
</feature>
<name>A0A1G7A262_9BURK</name>
<evidence type="ECO:0000313" key="3">
    <source>
        <dbReference type="EMBL" id="SDE08889.1"/>
    </source>
</evidence>
<gene>
    <name evidence="3" type="ORF">SAMN05421548_13256</name>
</gene>
<reference evidence="4" key="1">
    <citation type="submission" date="2016-09" db="EMBL/GenBank/DDBJ databases">
        <authorList>
            <person name="Varghese N."/>
            <person name="Submissions S."/>
        </authorList>
    </citation>
    <scope>NUCLEOTIDE SEQUENCE [LARGE SCALE GENOMIC DNA]</scope>
    <source>
        <strain evidence="4">TNe-862</strain>
    </source>
</reference>
<dbReference type="RefSeq" id="WP_092004029.1">
    <property type="nucleotide sequence ID" value="NZ_FMYQ01000032.1"/>
</dbReference>
<dbReference type="InterPro" id="IPR007039">
    <property type="entry name" value="TrbC/VirB2"/>
</dbReference>
<evidence type="ECO:0000313" key="4">
    <source>
        <dbReference type="Proteomes" id="UP000198908"/>
    </source>
</evidence>
<keyword evidence="1" id="KW-0812">Transmembrane</keyword>
<evidence type="ECO:0000256" key="1">
    <source>
        <dbReference type="SAM" id="Phobius"/>
    </source>
</evidence>
<keyword evidence="2" id="KW-0732">Signal</keyword>
<keyword evidence="1" id="KW-0472">Membrane</keyword>
<dbReference type="AlphaFoldDB" id="A0A1G7A262"/>
<organism evidence="3 4">
    <name type="scientific">Paraburkholderia lycopersici</name>
    <dbReference type="NCBI Taxonomy" id="416944"/>
    <lineage>
        <taxon>Bacteria</taxon>
        <taxon>Pseudomonadati</taxon>
        <taxon>Pseudomonadota</taxon>
        <taxon>Betaproteobacteria</taxon>
        <taxon>Burkholderiales</taxon>
        <taxon>Burkholderiaceae</taxon>
        <taxon>Paraburkholderia</taxon>
    </lineage>
</organism>
<dbReference type="STRING" id="416944.SAMN05421548_13256"/>
<feature type="transmembrane region" description="Helical" evidence="1">
    <location>
        <begin position="46"/>
        <end position="64"/>
    </location>
</feature>
<dbReference type="Proteomes" id="UP000198908">
    <property type="component" value="Unassembled WGS sequence"/>
</dbReference>
<keyword evidence="4" id="KW-1185">Reference proteome</keyword>
<evidence type="ECO:0000256" key="2">
    <source>
        <dbReference type="SAM" id="SignalP"/>
    </source>
</evidence>
<accession>A0A1G7A262</accession>
<dbReference type="Pfam" id="PF04956">
    <property type="entry name" value="TrbC"/>
    <property type="match status" value="1"/>
</dbReference>
<sequence length="102" mass="10616">MKKNQRRIETCLQVMGASLLALLLADPACAQITSQASTILNDISTGLMAIGVVICTIALMWAGFKVMFQHARFGEIANIFIGAMLVGGASTIAGVLLSGSST</sequence>
<feature type="chain" id="PRO_5011735366" evidence="2">
    <location>
        <begin position="31"/>
        <end position="102"/>
    </location>
</feature>
<protein>
    <submittedName>
        <fullName evidence="3">Type IV secretion system protein VirB2</fullName>
    </submittedName>
</protein>
<feature type="signal peptide" evidence="2">
    <location>
        <begin position="1"/>
        <end position="30"/>
    </location>
</feature>
<proteinExistence type="predicted"/>
<dbReference type="EMBL" id="FMYQ01000032">
    <property type="protein sequence ID" value="SDE08889.1"/>
    <property type="molecule type" value="Genomic_DNA"/>
</dbReference>